<sequence length="82" mass="9252">VGHPFVITTLCERLQVPTRDTDDIKGLVDPLGRKFFLKAQRDLQAATPPHPQDHQQQHQVPPHFPPAPSVFRLRDGDGRAQL</sequence>
<evidence type="ECO:0000313" key="2">
    <source>
        <dbReference type="EMBL" id="MCI63287.1"/>
    </source>
</evidence>
<keyword evidence="3" id="KW-1185">Reference proteome</keyword>
<dbReference type="Proteomes" id="UP000265520">
    <property type="component" value="Unassembled WGS sequence"/>
</dbReference>
<feature type="non-terminal residue" evidence="2">
    <location>
        <position position="1"/>
    </location>
</feature>
<feature type="compositionally biased region" description="Basic and acidic residues" evidence="1">
    <location>
        <begin position="72"/>
        <end position="82"/>
    </location>
</feature>
<reference evidence="2 3" key="1">
    <citation type="journal article" date="2018" name="Front. Plant Sci.">
        <title>Red Clover (Trifolium pratense) and Zigzag Clover (T. medium) - A Picture of Genomic Similarities and Differences.</title>
        <authorList>
            <person name="Dluhosova J."/>
            <person name="Istvanek J."/>
            <person name="Nedelnik J."/>
            <person name="Repkova J."/>
        </authorList>
    </citation>
    <scope>NUCLEOTIDE SEQUENCE [LARGE SCALE GENOMIC DNA]</scope>
    <source>
        <strain evidence="3">cv. 10/8</strain>
        <tissue evidence="2">Leaf</tissue>
    </source>
</reference>
<evidence type="ECO:0000256" key="1">
    <source>
        <dbReference type="SAM" id="MobiDB-lite"/>
    </source>
</evidence>
<protein>
    <submittedName>
        <fullName evidence="2">Uncharacterized protein</fullName>
    </submittedName>
</protein>
<dbReference type="AlphaFoldDB" id="A0A392TS52"/>
<accession>A0A392TS52</accession>
<proteinExistence type="predicted"/>
<evidence type="ECO:0000313" key="3">
    <source>
        <dbReference type="Proteomes" id="UP000265520"/>
    </source>
</evidence>
<feature type="region of interest" description="Disordered" evidence="1">
    <location>
        <begin position="42"/>
        <end position="82"/>
    </location>
</feature>
<dbReference type="EMBL" id="LXQA010634274">
    <property type="protein sequence ID" value="MCI63287.1"/>
    <property type="molecule type" value="Genomic_DNA"/>
</dbReference>
<organism evidence="2 3">
    <name type="scientific">Trifolium medium</name>
    <dbReference type="NCBI Taxonomy" id="97028"/>
    <lineage>
        <taxon>Eukaryota</taxon>
        <taxon>Viridiplantae</taxon>
        <taxon>Streptophyta</taxon>
        <taxon>Embryophyta</taxon>
        <taxon>Tracheophyta</taxon>
        <taxon>Spermatophyta</taxon>
        <taxon>Magnoliopsida</taxon>
        <taxon>eudicotyledons</taxon>
        <taxon>Gunneridae</taxon>
        <taxon>Pentapetalae</taxon>
        <taxon>rosids</taxon>
        <taxon>fabids</taxon>
        <taxon>Fabales</taxon>
        <taxon>Fabaceae</taxon>
        <taxon>Papilionoideae</taxon>
        <taxon>50 kb inversion clade</taxon>
        <taxon>NPAAA clade</taxon>
        <taxon>Hologalegina</taxon>
        <taxon>IRL clade</taxon>
        <taxon>Trifolieae</taxon>
        <taxon>Trifolium</taxon>
    </lineage>
</organism>
<comment type="caution">
    <text evidence="2">The sequence shown here is derived from an EMBL/GenBank/DDBJ whole genome shotgun (WGS) entry which is preliminary data.</text>
</comment>
<name>A0A392TS52_9FABA</name>